<dbReference type="InterPro" id="IPR032745">
    <property type="entry name" value="GRIN_C"/>
</dbReference>
<evidence type="ECO:0000256" key="2">
    <source>
        <dbReference type="SAM" id="MobiDB-lite"/>
    </source>
</evidence>
<accession>A0A0R3T6K7</accession>
<keyword evidence="5" id="KW-1185">Reference proteome</keyword>
<feature type="region of interest" description="Disordered" evidence="2">
    <location>
        <begin position="318"/>
        <end position="347"/>
    </location>
</feature>
<dbReference type="GO" id="GO:0031175">
    <property type="term" value="P:neuron projection development"/>
    <property type="evidence" value="ECO:0007669"/>
    <property type="project" value="TreeGrafter"/>
</dbReference>
<dbReference type="EMBL" id="UZAE01001382">
    <property type="protein sequence ID" value="VDN98553.1"/>
    <property type="molecule type" value="Genomic_DNA"/>
</dbReference>
<evidence type="ECO:0000313" key="4">
    <source>
        <dbReference type="EMBL" id="VDN98553.1"/>
    </source>
</evidence>
<comment type="function">
    <text evidence="1">May be involved in neurite outgrowth.</text>
</comment>
<feature type="compositionally biased region" description="Low complexity" evidence="2">
    <location>
        <begin position="219"/>
        <end position="233"/>
    </location>
</feature>
<dbReference type="Proteomes" id="UP000278807">
    <property type="component" value="Unassembled WGS sequence"/>
</dbReference>
<evidence type="ECO:0000313" key="6">
    <source>
        <dbReference type="WBParaSite" id="HNAJ_0000269501-mRNA-1"/>
    </source>
</evidence>
<dbReference type="PANTHER" id="PTHR15718:SF3">
    <property type="entry name" value="G PROTEIN-REGULATED INDUCER OF NEURITE OUTGROWTH C-TERMINAL DOMAIN-CONTAINING PROTEIN"/>
    <property type="match status" value="1"/>
</dbReference>
<dbReference type="InterPro" id="IPR026646">
    <property type="entry name" value="GPRIN2-like/GPRIN3"/>
</dbReference>
<feature type="domain" description="G protein-regulated inducer of neurite outgrowth C-terminal" evidence="3">
    <location>
        <begin position="211"/>
        <end position="307"/>
    </location>
</feature>
<evidence type="ECO:0000256" key="1">
    <source>
        <dbReference type="ARBA" id="ARBA00002358"/>
    </source>
</evidence>
<feature type="region of interest" description="Disordered" evidence="2">
    <location>
        <begin position="208"/>
        <end position="243"/>
    </location>
</feature>
<dbReference type="GO" id="GO:0005886">
    <property type="term" value="C:plasma membrane"/>
    <property type="evidence" value="ECO:0007669"/>
    <property type="project" value="TreeGrafter"/>
</dbReference>
<dbReference type="WBParaSite" id="HNAJ_0000269501-mRNA-1">
    <property type="protein sequence ID" value="HNAJ_0000269501-mRNA-1"/>
    <property type="gene ID" value="HNAJ_0000269501"/>
</dbReference>
<reference evidence="4 5" key="2">
    <citation type="submission" date="2018-11" db="EMBL/GenBank/DDBJ databases">
        <authorList>
            <consortium name="Pathogen Informatics"/>
        </authorList>
    </citation>
    <scope>NUCLEOTIDE SEQUENCE [LARGE SCALE GENOMIC DNA]</scope>
</reference>
<dbReference type="AlphaFoldDB" id="A0A0R3T6K7"/>
<organism evidence="6">
    <name type="scientific">Rodentolepis nana</name>
    <name type="common">Dwarf tapeworm</name>
    <name type="synonym">Hymenolepis nana</name>
    <dbReference type="NCBI Taxonomy" id="102285"/>
    <lineage>
        <taxon>Eukaryota</taxon>
        <taxon>Metazoa</taxon>
        <taxon>Spiralia</taxon>
        <taxon>Lophotrochozoa</taxon>
        <taxon>Platyhelminthes</taxon>
        <taxon>Cestoda</taxon>
        <taxon>Eucestoda</taxon>
        <taxon>Cyclophyllidea</taxon>
        <taxon>Hymenolepididae</taxon>
        <taxon>Rodentolepis</taxon>
    </lineage>
</organism>
<gene>
    <name evidence="4" type="ORF">HNAJ_LOCUS2694</name>
</gene>
<proteinExistence type="predicted"/>
<evidence type="ECO:0000313" key="5">
    <source>
        <dbReference type="Proteomes" id="UP000278807"/>
    </source>
</evidence>
<dbReference type="Pfam" id="PF15235">
    <property type="entry name" value="GRIN_C"/>
    <property type="match status" value="1"/>
</dbReference>
<sequence>MDPAIKSIGSSPIPASKILHKRRSISIYSGVPLNQAEIDRLKLCLQVRRNISNGDDVEFVEKLNKTSSSGNVSTIVKSKLRSFGRQIHRHMIETFNVTNDISHGIPRSAMGDIYFSTYSPSNLTPQRKVSNRHRRAKLSLDLEDTRRRLEVFQLYDVLNKSAQSCSTSKLKESVPLAINYPDSGSAKHRIISERRLSISAPHLKYVGKFNDPEASKNRSNTSSTEGGASSSKSIRPREVSYDEQGQTWEIYGADQDPSALGQAIENHLEKMMQRMQREQRCYSLVNEYPRQNTHSTKSSSRGSHTKEQIIQAARRRFRRRALSSAASNSPYTNTEEMSPEGKNQGGRRSCILSYISRILRRSSTSALPTRRRNLQHQDSIAECGEQNSSVEKLMVSAT</sequence>
<reference evidence="6" key="1">
    <citation type="submission" date="2017-02" db="UniProtKB">
        <authorList>
            <consortium name="WormBaseParasite"/>
        </authorList>
    </citation>
    <scope>IDENTIFICATION</scope>
</reference>
<protein>
    <submittedName>
        <fullName evidence="6">GRIN_C domain-containing protein</fullName>
    </submittedName>
</protein>
<dbReference type="OrthoDB" id="10049175at2759"/>
<evidence type="ECO:0000259" key="3">
    <source>
        <dbReference type="Pfam" id="PF15235"/>
    </source>
</evidence>
<dbReference type="PANTHER" id="PTHR15718">
    <property type="entry name" value="G PROTEIN-REGULATED INDUCER OF NEURITE OUTGROWTH C-TERMINAL DOMAIN-CONTAINING PROTEIN"/>
    <property type="match status" value="1"/>
</dbReference>
<name>A0A0R3T6K7_RODNA</name>